<evidence type="ECO:0000256" key="3">
    <source>
        <dbReference type="ARBA" id="ARBA00022989"/>
    </source>
</evidence>
<organism evidence="6 7">
    <name type="scientific">Panagrellus redivivus</name>
    <name type="common">Microworm</name>
    <dbReference type="NCBI Taxonomy" id="6233"/>
    <lineage>
        <taxon>Eukaryota</taxon>
        <taxon>Metazoa</taxon>
        <taxon>Ecdysozoa</taxon>
        <taxon>Nematoda</taxon>
        <taxon>Chromadorea</taxon>
        <taxon>Rhabditida</taxon>
        <taxon>Tylenchina</taxon>
        <taxon>Panagrolaimomorpha</taxon>
        <taxon>Panagrolaimoidea</taxon>
        <taxon>Panagrolaimidae</taxon>
        <taxon>Panagrellus</taxon>
    </lineage>
</organism>
<evidence type="ECO:0000313" key="6">
    <source>
        <dbReference type="Proteomes" id="UP000492821"/>
    </source>
</evidence>
<proteinExistence type="predicted"/>
<keyword evidence="4 5" id="KW-0472">Membrane</keyword>
<dbReference type="Pfam" id="PF10292">
    <property type="entry name" value="7TM_GPCR_Srab"/>
    <property type="match status" value="1"/>
</dbReference>
<dbReference type="WBParaSite" id="Pan_g2306.t1">
    <property type="protein sequence ID" value="Pan_g2306.t1"/>
    <property type="gene ID" value="Pan_g2306"/>
</dbReference>
<evidence type="ECO:0000313" key="7">
    <source>
        <dbReference type="WBParaSite" id="Pan_g2306.t1"/>
    </source>
</evidence>
<keyword evidence="3 5" id="KW-1133">Transmembrane helix</keyword>
<dbReference type="Proteomes" id="UP000492821">
    <property type="component" value="Unassembled WGS sequence"/>
</dbReference>
<dbReference type="GO" id="GO:0016020">
    <property type="term" value="C:membrane"/>
    <property type="evidence" value="ECO:0007669"/>
    <property type="project" value="UniProtKB-SubCell"/>
</dbReference>
<keyword evidence="2 5" id="KW-0812">Transmembrane</keyword>
<dbReference type="InterPro" id="IPR053286">
    <property type="entry name" value="Nematode_rcpt-like_srab"/>
</dbReference>
<accession>A0A7E4VNN3</accession>
<evidence type="ECO:0000256" key="5">
    <source>
        <dbReference type="SAM" id="Phobius"/>
    </source>
</evidence>
<reference evidence="6" key="1">
    <citation type="journal article" date="2013" name="Genetics">
        <title>The draft genome and transcriptome of Panagrellus redivivus are shaped by the harsh demands of a free-living lifestyle.</title>
        <authorList>
            <person name="Srinivasan J."/>
            <person name="Dillman A.R."/>
            <person name="Macchietto M.G."/>
            <person name="Heikkinen L."/>
            <person name="Lakso M."/>
            <person name="Fracchia K.M."/>
            <person name="Antoshechkin I."/>
            <person name="Mortazavi A."/>
            <person name="Wong G."/>
            <person name="Sternberg P.W."/>
        </authorList>
    </citation>
    <scope>NUCLEOTIDE SEQUENCE [LARGE SCALE GENOMIC DNA]</scope>
    <source>
        <strain evidence="6">MT8872</strain>
    </source>
</reference>
<evidence type="ECO:0000256" key="1">
    <source>
        <dbReference type="ARBA" id="ARBA00004141"/>
    </source>
</evidence>
<dbReference type="AlphaFoldDB" id="A0A7E4VNN3"/>
<dbReference type="InterPro" id="IPR019408">
    <property type="entry name" value="7TM_GPCR_serpentine_rcpt_Srab"/>
</dbReference>
<evidence type="ECO:0000256" key="4">
    <source>
        <dbReference type="ARBA" id="ARBA00023136"/>
    </source>
</evidence>
<comment type="subcellular location">
    <subcellularLocation>
        <location evidence="1">Membrane</location>
        <topology evidence="1">Multi-pass membrane protein</topology>
    </subcellularLocation>
</comment>
<name>A0A7E4VNN3_PANRE</name>
<feature type="transmembrane region" description="Helical" evidence="5">
    <location>
        <begin position="91"/>
        <end position="114"/>
    </location>
</feature>
<sequence length="176" mass="20571">MFNSMGNTSTMTTWRCETVQQFSENGYYKAVMLFKVCMHVSGISLMMFDCRAKISLSFTINFYFKIYGVDLSTFYVSSVESVIYDGDGYEVFIFVIAGLEVILILLFALIWLWNRQLRRQGRSYQLSLKYQINQTIKVVACFFPVVTAHFLLNVWNLAVSYFIPQVWFFDVRSSMN</sequence>
<reference evidence="7" key="2">
    <citation type="submission" date="2020-10" db="UniProtKB">
        <authorList>
            <consortium name="WormBaseParasite"/>
        </authorList>
    </citation>
    <scope>IDENTIFICATION</scope>
</reference>
<dbReference type="PANTHER" id="PTHR46561">
    <property type="entry name" value="SERPENTINE RECEPTOR, CLASS AB (CLASS A-LIKE)-RELATED"/>
    <property type="match status" value="1"/>
</dbReference>
<feature type="transmembrane region" description="Helical" evidence="5">
    <location>
        <begin position="60"/>
        <end position="79"/>
    </location>
</feature>
<dbReference type="PANTHER" id="PTHR46561:SF11">
    <property type="entry name" value="SERPENTINE RECEPTOR CLASS ALPHA_BETA-14"/>
    <property type="match status" value="1"/>
</dbReference>
<protein>
    <submittedName>
        <fullName evidence="7">G protein-coupled receptor</fullName>
    </submittedName>
</protein>
<keyword evidence="6" id="KW-1185">Reference proteome</keyword>
<feature type="transmembrane region" description="Helical" evidence="5">
    <location>
        <begin position="135"/>
        <end position="163"/>
    </location>
</feature>
<evidence type="ECO:0000256" key="2">
    <source>
        <dbReference type="ARBA" id="ARBA00022692"/>
    </source>
</evidence>